<evidence type="ECO:0000313" key="3">
    <source>
        <dbReference type="Proteomes" id="UP000182658"/>
    </source>
</evidence>
<name>A0A1J7I8B0_9PEZI</name>
<dbReference type="AlphaFoldDB" id="A0A1J7I8B0"/>
<dbReference type="EMBL" id="KV875106">
    <property type="protein sequence ID" value="OIW23677.1"/>
    <property type="molecule type" value="Genomic_DNA"/>
</dbReference>
<sequence length="220" mass="24634">MRWMPIPTPPSQPHRHRYLRCRDLASVGLIPLLHPHSRLHVPPHTPSNKLRHSILPYLSLTSTRTDFRLRLHPHRLPGVPISPQPVQGTYFLRHPSTCISLHAPRDSVSAIPVISQIAGPLLPSCLGPGHPPVLDEAVLDDGDLPGCQTYKAAMPSLLPFRVMSRYPSDVVLYTELYYSFPSFPFLFPKSLSLGLVLSLVLLVCLEYFLLFSHLASLSIH</sequence>
<keyword evidence="1" id="KW-0812">Transmembrane</keyword>
<evidence type="ECO:0000313" key="2">
    <source>
        <dbReference type="EMBL" id="OIW23677.1"/>
    </source>
</evidence>
<dbReference type="InParanoid" id="A0A1J7I8B0"/>
<evidence type="ECO:0000256" key="1">
    <source>
        <dbReference type="SAM" id="Phobius"/>
    </source>
</evidence>
<organism evidence="2 3">
    <name type="scientific">Coniochaeta ligniaria NRRL 30616</name>
    <dbReference type="NCBI Taxonomy" id="1408157"/>
    <lineage>
        <taxon>Eukaryota</taxon>
        <taxon>Fungi</taxon>
        <taxon>Dikarya</taxon>
        <taxon>Ascomycota</taxon>
        <taxon>Pezizomycotina</taxon>
        <taxon>Sordariomycetes</taxon>
        <taxon>Sordariomycetidae</taxon>
        <taxon>Coniochaetales</taxon>
        <taxon>Coniochaetaceae</taxon>
        <taxon>Coniochaeta</taxon>
    </lineage>
</organism>
<keyword evidence="1" id="KW-1133">Transmembrane helix</keyword>
<reference evidence="2 3" key="1">
    <citation type="submission" date="2016-10" db="EMBL/GenBank/DDBJ databases">
        <title>Draft genome sequence of Coniochaeta ligniaria NRRL30616, a lignocellulolytic fungus for bioabatement of inhibitors in plant biomass hydrolysates.</title>
        <authorList>
            <consortium name="DOE Joint Genome Institute"/>
            <person name="Jimenez D.J."/>
            <person name="Hector R.E."/>
            <person name="Riley R."/>
            <person name="Sun H."/>
            <person name="Grigoriev I.V."/>
            <person name="Van Elsas J.D."/>
            <person name="Nichols N.N."/>
        </authorList>
    </citation>
    <scope>NUCLEOTIDE SEQUENCE [LARGE SCALE GENOMIC DNA]</scope>
    <source>
        <strain evidence="2 3">NRRL 30616</strain>
    </source>
</reference>
<accession>A0A1J7I8B0</accession>
<proteinExistence type="predicted"/>
<keyword evidence="3" id="KW-1185">Reference proteome</keyword>
<dbReference type="Proteomes" id="UP000182658">
    <property type="component" value="Unassembled WGS sequence"/>
</dbReference>
<feature type="transmembrane region" description="Helical" evidence="1">
    <location>
        <begin position="193"/>
        <end position="215"/>
    </location>
</feature>
<keyword evidence="1" id="KW-0472">Membrane</keyword>
<gene>
    <name evidence="2" type="ORF">CONLIGDRAFT_139139</name>
</gene>
<protein>
    <submittedName>
        <fullName evidence="2">Uncharacterized protein</fullName>
    </submittedName>
</protein>